<sequence length="51" mass="5804">MATTQDKVGRRKFLDFPSVFTPHKNLMLDLVSALENRFDSQLLPCTLPPDV</sequence>
<organism evidence="1 2">
    <name type="scientific">Senna tora</name>
    <dbReference type="NCBI Taxonomy" id="362788"/>
    <lineage>
        <taxon>Eukaryota</taxon>
        <taxon>Viridiplantae</taxon>
        <taxon>Streptophyta</taxon>
        <taxon>Embryophyta</taxon>
        <taxon>Tracheophyta</taxon>
        <taxon>Spermatophyta</taxon>
        <taxon>Magnoliopsida</taxon>
        <taxon>eudicotyledons</taxon>
        <taxon>Gunneridae</taxon>
        <taxon>Pentapetalae</taxon>
        <taxon>rosids</taxon>
        <taxon>fabids</taxon>
        <taxon>Fabales</taxon>
        <taxon>Fabaceae</taxon>
        <taxon>Caesalpinioideae</taxon>
        <taxon>Cassia clade</taxon>
        <taxon>Senna</taxon>
    </lineage>
</organism>
<dbReference type="EMBL" id="JAAIUW010000001">
    <property type="protein sequence ID" value="KAF7844633.1"/>
    <property type="molecule type" value="Genomic_DNA"/>
</dbReference>
<dbReference type="Pfam" id="PF06405">
    <property type="entry name" value="RCC_reductase"/>
    <property type="match status" value="1"/>
</dbReference>
<comment type="caution">
    <text evidence="1">The sequence shown here is derived from an EMBL/GenBank/DDBJ whole genome shotgun (WGS) entry which is preliminary data.</text>
</comment>
<proteinExistence type="predicted"/>
<evidence type="ECO:0000313" key="2">
    <source>
        <dbReference type="Proteomes" id="UP000634136"/>
    </source>
</evidence>
<dbReference type="Proteomes" id="UP000634136">
    <property type="component" value="Unassembled WGS sequence"/>
</dbReference>
<reference evidence="1" key="1">
    <citation type="submission" date="2020-09" db="EMBL/GenBank/DDBJ databases">
        <title>Genome-Enabled Discovery of Anthraquinone Biosynthesis in Senna tora.</title>
        <authorList>
            <person name="Kang S.-H."/>
            <person name="Pandey R.P."/>
            <person name="Lee C.-M."/>
            <person name="Sim J.-S."/>
            <person name="Jeong J.-T."/>
            <person name="Choi B.-S."/>
            <person name="Jung M."/>
            <person name="Ginzburg D."/>
            <person name="Zhao K."/>
            <person name="Won S.Y."/>
            <person name="Oh T.-J."/>
            <person name="Yu Y."/>
            <person name="Kim N.-H."/>
            <person name="Lee O.R."/>
            <person name="Lee T.-H."/>
            <person name="Bashyal P."/>
            <person name="Kim T.-S."/>
            <person name="Lee W.-H."/>
            <person name="Kawkins C."/>
            <person name="Kim C.-K."/>
            <person name="Kim J.S."/>
            <person name="Ahn B.O."/>
            <person name="Rhee S.Y."/>
            <person name="Sohng J.K."/>
        </authorList>
    </citation>
    <scope>NUCLEOTIDE SEQUENCE</scope>
    <source>
        <tissue evidence="1">Leaf</tissue>
    </source>
</reference>
<dbReference type="AlphaFoldDB" id="A0A834XJW9"/>
<name>A0A834XJW9_9FABA</name>
<protein>
    <submittedName>
        <fullName evidence="1">Red chlorophyll catabolite reductase, chloroplastic</fullName>
    </submittedName>
</protein>
<dbReference type="GO" id="GO:0051743">
    <property type="term" value="F:red chlorophyll catabolite reductase activity"/>
    <property type="evidence" value="ECO:0007669"/>
    <property type="project" value="InterPro"/>
</dbReference>
<evidence type="ECO:0000313" key="1">
    <source>
        <dbReference type="EMBL" id="KAF7844633.1"/>
    </source>
</evidence>
<dbReference type="Gene3D" id="3.40.1500.20">
    <property type="match status" value="1"/>
</dbReference>
<gene>
    <name evidence="1" type="ORF">G2W53_001538</name>
</gene>
<keyword evidence="2" id="KW-1185">Reference proteome</keyword>
<accession>A0A834XJW9</accession>
<dbReference type="InterPro" id="IPR009439">
    <property type="entry name" value="RCC_reductase"/>
</dbReference>
<dbReference type="OrthoDB" id="26525at2759"/>